<dbReference type="Proteomes" id="UP000026915">
    <property type="component" value="Chromosome 7"/>
</dbReference>
<protein>
    <submittedName>
        <fullName evidence="2">Uncharacterized protein</fullName>
    </submittedName>
</protein>
<reference evidence="2 3" key="1">
    <citation type="journal article" date="2013" name="Genome Biol.">
        <title>The genome sequence of the most widely cultivated cacao type and its use to identify candidate genes regulating pod color.</title>
        <authorList>
            <person name="Motamayor J.C."/>
            <person name="Mockaitis K."/>
            <person name="Schmutz J."/>
            <person name="Haiminen N."/>
            <person name="Iii D.L."/>
            <person name="Cornejo O."/>
            <person name="Findley S.D."/>
            <person name="Zheng P."/>
            <person name="Utro F."/>
            <person name="Royaert S."/>
            <person name="Saski C."/>
            <person name="Jenkins J."/>
            <person name="Podicheti R."/>
            <person name="Zhao M."/>
            <person name="Scheffler B.E."/>
            <person name="Stack J.C."/>
            <person name="Feltus F.A."/>
            <person name="Mustiga G.M."/>
            <person name="Amores F."/>
            <person name="Phillips W."/>
            <person name="Marelli J.P."/>
            <person name="May G.D."/>
            <person name="Shapiro H."/>
            <person name="Ma J."/>
            <person name="Bustamante C.D."/>
            <person name="Schnell R.J."/>
            <person name="Main D."/>
            <person name="Gilbert D."/>
            <person name="Parida L."/>
            <person name="Kuhn D.N."/>
        </authorList>
    </citation>
    <scope>NUCLEOTIDE SEQUENCE [LARGE SCALE GENOMIC DNA]</scope>
    <source>
        <strain evidence="3">cv. Matina 1-6</strain>
    </source>
</reference>
<gene>
    <name evidence="2" type="ORF">TCM_033634</name>
</gene>
<dbReference type="AlphaFoldDB" id="A0A061FB33"/>
<evidence type="ECO:0000256" key="1">
    <source>
        <dbReference type="SAM" id="MobiDB-lite"/>
    </source>
</evidence>
<evidence type="ECO:0000313" key="3">
    <source>
        <dbReference type="Proteomes" id="UP000026915"/>
    </source>
</evidence>
<keyword evidence="3" id="KW-1185">Reference proteome</keyword>
<dbReference type="EMBL" id="CM001885">
    <property type="protein sequence ID" value="EOY14216.1"/>
    <property type="molecule type" value="Genomic_DNA"/>
</dbReference>
<proteinExistence type="predicted"/>
<evidence type="ECO:0000313" key="2">
    <source>
        <dbReference type="EMBL" id="EOY14216.1"/>
    </source>
</evidence>
<name>A0A061FB33_THECC</name>
<organism evidence="2 3">
    <name type="scientific">Theobroma cacao</name>
    <name type="common">Cacao</name>
    <name type="synonym">Cocoa</name>
    <dbReference type="NCBI Taxonomy" id="3641"/>
    <lineage>
        <taxon>Eukaryota</taxon>
        <taxon>Viridiplantae</taxon>
        <taxon>Streptophyta</taxon>
        <taxon>Embryophyta</taxon>
        <taxon>Tracheophyta</taxon>
        <taxon>Spermatophyta</taxon>
        <taxon>Magnoliopsida</taxon>
        <taxon>eudicotyledons</taxon>
        <taxon>Gunneridae</taxon>
        <taxon>Pentapetalae</taxon>
        <taxon>rosids</taxon>
        <taxon>malvids</taxon>
        <taxon>Malvales</taxon>
        <taxon>Malvaceae</taxon>
        <taxon>Byttnerioideae</taxon>
        <taxon>Theobroma</taxon>
    </lineage>
</organism>
<sequence>MPPRTRATSRGIRGFNALDEAMEGPIASFSRSSGRGGPRGQIVGPQGNQSSSERRACTSFGDTGGDYPEVPIATLKEIAIGLRGLTQDFTEFKRQRVYQPNETMRSSFEDLDYQPYEEIDQGNVMVTLGEFMKLKSPSFSSAKSTKIHKYF</sequence>
<dbReference type="HOGENOM" id="CLU_1734768_0_0_1"/>
<accession>A0A061FB33</accession>
<feature type="region of interest" description="Disordered" evidence="1">
    <location>
        <begin position="23"/>
        <end position="64"/>
    </location>
</feature>
<dbReference type="Gramene" id="EOY14216">
    <property type="protein sequence ID" value="EOY14216"/>
    <property type="gene ID" value="TCM_033634"/>
</dbReference>